<dbReference type="HOGENOM" id="CLU_3392564_0_0_1"/>
<dbReference type="Proteomes" id="UP000009169">
    <property type="component" value="Unassembled WGS sequence"/>
</dbReference>
<protein>
    <submittedName>
        <fullName evidence="2">Uncharacterized protein</fullName>
    </submittedName>
</protein>
<dbReference type="EMBL" id="DS995742">
    <property type="protein sequence ID" value="EGE05836.1"/>
    <property type="molecule type" value="Genomic_DNA"/>
</dbReference>
<feature type="compositionally biased region" description="Polar residues" evidence="1">
    <location>
        <begin position="1"/>
        <end position="15"/>
    </location>
</feature>
<organism evidence="2 3">
    <name type="scientific">Trichophyton equinum (strain ATCC MYA-4606 / CBS 127.97)</name>
    <name type="common">Horse ringworm fungus</name>
    <dbReference type="NCBI Taxonomy" id="559882"/>
    <lineage>
        <taxon>Eukaryota</taxon>
        <taxon>Fungi</taxon>
        <taxon>Dikarya</taxon>
        <taxon>Ascomycota</taxon>
        <taxon>Pezizomycotina</taxon>
        <taxon>Eurotiomycetes</taxon>
        <taxon>Eurotiomycetidae</taxon>
        <taxon>Onygenales</taxon>
        <taxon>Arthrodermataceae</taxon>
        <taxon>Trichophyton</taxon>
    </lineage>
</organism>
<evidence type="ECO:0000313" key="3">
    <source>
        <dbReference type="Proteomes" id="UP000009169"/>
    </source>
</evidence>
<reference evidence="3" key="1">
    <citation type="journal article" date="2012" name="MBio">
        <title>Comparative genome analysis of Trichophyton rubrum and related dermatophytes reveals candidate genes involved in infection.</title>
        <authorList>
            <person name="Martinez D.A."/>
            <person name="Oliver B.G."/>
            <person name="Graeser Y."/>
            <person name="Goldberg J.M."/>
            <person name="Li W."/>
            <person name="Martinez-Rossi N.M."/>
            <person name="Monod M."/>
            <person name="Shelest E."/>
            <person name="Barton R.C."/>
            <person name="Birch E."/>
            <person name="Brakhage A.A."/>
            <person name="Chen Z."/>
            <person name="Gurr S.J."/>
            <person name="Heiman D."/>
            <person name="Heitman J."/>
            <person name="Kosti I."/>
            <person name="Rossi A."/>
            <person name="Saif S."/>
            <person name="Samalova M."/>
            <person name="Saunders C.W."/>
            <person name="Shea T."/>
            <person name="Summerbell R.C."/>
            <person name="Xu J."/>
            <person name="Young S."/>
            <person name="Zeng Q."/>
            <person name="Birren B.W."/>
            <person name="Cuomo C.A."/>
            <person name="White T.C."/>
        </authorList>
    </citation>
    <scope>NUCLEOTIDE SEQUENCE [LARGE SCALE GENOMIC DNA]</scope>
    <source>
        <strain evidence="3">ATCC MYA-4606 / CBS 127.97</strain>
    </source>
</reference>
<proteinExistence type="predicted"/>
<accession>F2PVB8</accession>
<name>F2PVB8_TRIEC</name>
<evidence type="ECO:0000313" key="2">
    <source>
        <dbReference type="EMBL" id="EGE05836.1"/>
    </source>
</evidence>
<dbReference type="VEuPathDB" id="FungiDB:TEQG_08707"/>
<keyword evidence="3" id="KW-1185">Reference proteome</keyword>
<dbReference type="AlphaFoldDB" id="F2PVB8"/>
<sequence length="32" mass="3476">MSYSSPRWRSGNHPTGEQGMVKDGDGIAHCVD</sequence>
<feature type="compositionally biased region" description="Basic and acidic residues" evidence="1">
    <location>
        <begin position="20"/>
        <end position="32"/>
    </location>
</feature>
<gene>
    <name evidence="2" type="ORF">TEQG_08707</name>
</gene>
<evidence type="ECO:0000256" key="1">
    <source>
        <dbReference type="SAM" id="MobiDB-lite"/>
    </source>
</evidence>
<feature type="region of interest" description="Disordered" evidence="1">
    <location>
        <begin position="1"/>
        <end position="32"/>
    </location>
</feature>